<name>A0A163EFX1_9BACL</name>
<protein>
    <submittedName>
        <fullName evidence="2">IDEAL domain protein</fullName>
    </submittedName>
</protein>
<dbReference type="Gene3D" id="4.10.810.10">
    <property type="entry name" value="Virus Scaffolding Protein, Chain A"/>
    <property type="match status" value="1"/>
</dbReference>
<gene>
    <name evidence="2" type="ORF">AV656_14875</name>
</gene>
<proteinExistence type="predicted"/>
<dbReference type="SMART" id="SM00914">
    <property type="entry name" value="IDEAL"/>
    <property type="match status" value="1"/>
</dbReference>
<feature type="domain" description="IDEAL" evidence="1">
    <location>
        <begin position="34"/>
        <end position="70"/>
    </location>
</feature>
<dbReference type="OrthoDB" id="2660250at2"/>
<evidence type="ECO:0000259" key="1">
    <source>
        <dbReference type="SMART" id="SM00914"/>
    </source>
</evidence>
<dbReference type="Pfam" id="PF08858">
    <property type="entry name" value="IDEAL"/>
    <property type="match status" value="1"/>
</dbReference>
<reference evidence="2 3" key="1">
    <citation type="submission" date="2016-01" db="EMBL/GenBank/DDBJ databases">
        <title>Whole genome sequencing of Bhargavaea cecembensis T14.</title>
        <authorList>
            <person name="Hong K.W."/>
        </authorList>
    </citation>
    <scope>NUCLEOTIDE SEQUENCE [LARGE SCALE GENOMIC DNA]</scope>
    <source>
        <strain evidence="2 3">T14</strain>
    </source>
</reference>
<dbReference type="EMBL" id="LQNT01000013">
    <property type="protein sequence ID" value="KZE36421.1"/>
    <property type="molecule type" value="Genomic_DNA"/>
</dbReference>
<dbReference type="InterPro" id="IPR027393">
    <property type="entry name" value="Virus_scaffolding_prot_C"/>
</dbReference>
<dbReference type="InterPro" id="IPR014957">
    <property type="entry name" value="IDEAL_dom"/>
</dbReference>
<evidence type="ECO:0000313" key="3">
    <source>
        <dbReference type="Proteomes" id="UP000076490"/>
    </source>
</evidence>
<comment type="caution">
    <text evidence="2">The sequence shown here is derived from an EMBL/GenBank/DDBJ whole genome shotgun (WGS) entry which is preliminary data.</text>
</comment>
<dbReference type="AlphaFoldDB" id="A0A163EFX1"/>
<evidence type="ECO:0000313" key="2">
    <source>
        <dbReference type="EMBL" id="KZE36421.1"/>
    </source>
</evidence>
<organism evidence="2 3">
    <name type="scientific">Bhargavaea cecembensis</name>
    <dbReference type="NCBI Taxonomy" id="394098"/>
    <lineage>
        <taxon>Bacteria</taxon>
        <taxon>Bacillati</taxon>
        <taxon>Bacillota</taxon>
        <taxon>Bacilli</taxon>
        <taxon>Bacillales</taxon>
        <taxon>Caryophanaceae</taxon>
        <taxon>Bhargavaea</taxon>
    </lineage>
</organism>
<dbReference type="RefSeq" id="WP_063183620.1">
    <property type="nucleotide sequence ID" value="NZ_LQNT01000013.1"/>
</dbReference>
<dbReference type="Proteomes" id="UP000076490">
    <property type="component" value="Unassembled WGS sequence"/>
</dbReference>
<sequence>MEHYYSYAEFLKAVGKGKASPSEQLLNDIYMDLFLKHVHREQNRERLLNLIDEALDLKDMEAFNLYTEQLNQLDDDETGKP</sequence>
<accession>A0A163EFX1</accession>